<gene>
    <name evidence="2" type="ORF">DS834_03145</name>
    <name evidence="3" type="ORF">DS835_03615</name>
</gene>
<evidence type="ECO:0000256" key="1">
    <source>
        <dbReference type="SAM" id="Phobius"/>
    </source>
</evidence>
<accession>A0A396STG0</accession>
<reference evidence="4 5" key="1">
    <citation type="submission" date="2018-07" db="EMBL/GenBank/DDBJ databases">
        <title>Genome sequences of six Lactobacillus spp. isolated from bumble bee guts.</title>
        <authorList>
            <person name="Motta E.V.S."/>
            <person name="Moran N.A."/>
        </authorList>
    </citation>
    <scope>NUCLEOTIDE SEQUENCE [LARGE SCALE GENOMIC DNA]</scope>
    <source>
        <strain evidence="2 5">BI-4G</strain>
        <strain evidence="3 4">OCC3</strain>
    </source>
</reference>
<sequence>MFENKLSNKVAFFLCGLMQMFMGIVFLFIESKKYHFVYFIIFILCAVLFFFTSFYPKISFKKNAKKDEMSAIDTGDQILGMISCLLGLITIIIIKDPSSGLLAIDFGFCLLILPPANKR</sequence>
<evidence type="ECO:0000313" key="5">
    <source>
        <dbReference type="Proteomes" id="UP000283380"/>
    </source>
</evidence>
<organism evidence="3 4">
    <name type="scientific">Lactobacillus bombicola</name>
    <dbReference type="NCBI Taxonomy" id="1505723"/>
    <lineage>
        <taxon>Bacteria</taxon>
        <taxon>Bacillati</taxon>
        <taxon>Bacillota</taxon>
        <taxon>Bacilli</taxon>
        <taxon>Lactobacillales</taxon>
        <taxon>Lactobacillaceae</taxon>
        <taxon>Lactobacillus</taxon>
    </lineage>
</organism>
<evidence type="ECO:0000313" key="2">
    <source>
        <dbReference type="EMBL" id="RHW52894.1"/>
    </source>
</evidence>
<dbReference type="Proteomes" id="UP000283380">
    <property type="component" value="Unassembled WGS sequence"/>
</dbReference>
<keyword evidence="5" id="KW-1185">Reference proteome</keyword>
<evidence type="ECO:0000313" key="3">
    <source>
        <dbReference type="EMBL" id="RHW54704.1"/>
    </source>
</evidence>
<dbReference type="AlphaFoldDB" id="A0A396STG0"/>
<feature type="transmembrane region" description="Helical" evidence="1">
    <location>
        <begin position="77"/>
        <end position="94"/>
    </location>
</feature>
<dbReference type="Proteomes" id="UP000265862">
    <property type="component" value="Unassembled WGS sequence"/>
</dbReference>
<protein>
    <submittedName>
        <fullName evidence="3">Uncharacterized protein</fullName>
    </submittedName>
</protein>
<dbReference type="EMBL" id="QOCV01000005">
    <property type="protein sequence ID" value="RHW54704.1"/>
    <property type="molecule type" value="Genomic_DNA"/>
</dbReference>
<keyword evidence="1" id="KW-0812">Transmembrane</keyword>
<dbReference type="EMBL" id="QOCU01000002">
    <property type="protein sequence ID" value="RHW52894.1"/>
    <property type="molecule type" value="Genomic_DNA"/>
</dbReference>
<feature type="transmembrane region" description="Helical" evidence="1">
    <location>
        <begin position="12"/>
        <end position="29"/>
    </location>
</feature>
<keyword evidence="1" id="KW-0472">Membrane</keyword>
<proteinExistence type="predicted"/>
<name>A0A396STG0_9LACO</name>
<comment type="caution">
    <text evidence="3">The sequence shown here is derived from an EMBL/GenBank/DDBJ whole genome shotgun (WGS) entry which is preliminary data.</text>
</comment>
<evidence type="ECO:0000313" key="4">
    <source>
        <dbReference type="Proteomes" id="UP000265862"/>
    </source>
</evidence>
<dbReference type="RefSeq" id="WP_118897856.1">
    <property type="nucleotide sequence ID" value="NZ_QOCU01000002.1"/>
</dbReference>
<feature type="transmembrane region" description="Helical" evidence="1">
    <location>
        <begin position="35"/>
        <end position="56"/>
    </location>
</feature>
<keyword evidence="1" id="KW-1133">Transmembrane helix</keyword>